<dbReference type="GO" id="GO:0019888">
    <property type="term" value="F:protein phosphatase regulator activity"/>
    <property type="evidence" value="ECO:0007669"/>
    <property type="project" value="TreeGrafter"/>
</dbReference>
<keyword evidence="1" id="KW-0677">Repeat</keyword>
<feature type="repeat" description="HEAT" evidence="2">
    <location>
        <begin position="80"/>
        <end position="118"/>
    </location>
</feature>
<evidence type="ECO:0000259" key="3">
    <source>
        <dbReference type="Pfam" id="PF22956"/>
    </source>
</evidence>
<dbReference type="GO" id="GO:0005634">
    <property type="term" value="C:nucleus"/>
    <property type="evidence" value="ECO:0007669"/>
    <property type="project" value="TreeGrafter"/>
</dbReference>
<accession>A0AAD1U927</accession>
<feature type="repeat" description="HEAT" evidence="2">
    <location>
        <begin position="310"/>
        <end position="348"/>
    </location>
</feature>
<feature type="repeat" description="HEAT" evidence="2">
    <location>
        <begin position="271"/>
        <end position="307"/>
    </location>
</feature>
<feature type="domain" description="Phosphatase 2A Regulatory Subunit A helical" evidence="3">
    <location>
        <begin position="162"/>
        <end position="337"/>
    </location>
</feature>
<evidence type="ECO:0000313" key="4">
    <source>
        <dbReference type="EMBL" id="CAI2364233.1"/>
    </source>
</evidence>
<dbReference type="GO" id="GO:0015631">
    <property type="term" value="F:tubulin binding"/>
    <property type="evidence" value="ECO:0007669"/>
    <property type="project" value="InterPro"/>
</dbReference>
<dbReference type="PROSITE" id="PS50077">
    <property type="entry name" value="HEAT_REPEAT"/>
    <property type="match status" value="6"/>
</dbReference>
<feature type="repeat" description="HEAT" evidence="2">
    <location>
        <begin position="157"/>
        <end position="195"/>
    </location>
</feature>
<dbReference type="PANTHER" id="PTHR10648:SF4">
    <property type="entry name" value="PROTEIN PHOSPHATASE 2 (FORMERLY 2A), REGULATORY SUBUNIT A, BETA ISOFORM-RELATED"/>
    <property type="match status" value="1"/>
</dbReference>
<dbReference type="InterPro" id="IPR051023">
    <property type="entry name" value="PP2A_Regulatory_Subunit_A"/>
</dbReference>
<evidence type="ECO:0000313" key="5">
    <source>
        <dbReference type="Proteomes" id="UP001295684"/>
    </source>
</evidence>
<dbReference type="Pfam" id="PF22956">
    <property type="entry name" value="VPS15-like_hel"/>
    <property type="match status" value="1"/>
</dbReference>
<sequence length="572" mass="65532">MEIDALRLFQEGIANDDIEVKVQTVKKLSLVMKAIGEERVHDELVPYLTDLLEIEDDEILYVLAEQIGNAWTHVSDKLTFLPILKILAKVDETIVREEAAKTMESIESSLSSKHVQTTFVPLVMELISQEWFTGRLTSSLLIPTAYPKATNKQKEKLRLFYHRLCHDEMPMVRKAAASNIGKFAKNVEDEILEGEIIPNYAELTQDEHDNIKLAATEKIHEFIELAPSSKILLKVTKEAISDKSWKIRHCIAKQINQIIKGFGKKIASNHILDDLTTLLKDQEGEVRQEAVHSFTKCLNLLDKKKLELYLLPTLKETYKDDYANYKEGVAQSLCEVCSLLDDDEINASITPILIEMLKDDSSIVKITVLEGLVKMSEHLGVKIFDQTLIDCFKNTIKESAWRVRMSVYDLIGEIGLILGRQDFSETLEDIFLSYFSDKAAAIREKGIEKSIQLAEKFGSEWVSEKLLLKAFENYHNEEQGYLYRMCSLMTFEAVIKYISDSDFQTKFVPLLVKASQETVPNMRFCCARALFNIRRAIDTSLYADELKEIVTRLRDDSDHDVKYWIKKVSQGY</sequence>
<dbReference type="InterPro" id="IPR016024">
    <property type="entry name" value="ARM-type_fold"/>
</dbReference>
<dbReference type="InterPro" id="IPR055231">
    <property type="entry name" value="2AA_helical"/>
</dbReference>
<organism evidence="4 5">
    <name type="scientific">Euplotes crassus</name>
    <dbReference type="NCBI Taxonomy" id="5936"/>
    <lineage>
        <taxon>Eukaryota</taxon>
        <taxon>Sar</taxon>
        <taxon>Alveolata</taxon>
        <taxon>Ciliophora</taxon>
        <taxon>Intramacronucleata</taxon>
        <taxon>Spirotrichea</taxon>
        <taxon>Hypotrichia</taxon>
        <taxon>Euplotida</taxon>
        <taxon>Euplotidae</taxon>
        <taxon>Moneuplotes</taxon>
    </lineage>
</organism>
<proteinExistence type="predicted"/>
<protein>
    <recommendedName>
        <fullName evidence="3">Phosphatase 2A Regulatory Subunit A helical domain-containing protein</fullName>
    </recommendedName>
</protein>
<name>A0AAD1U927_EUPCR</name>
<dbReference type="GO" id="GO:0005829">
    <property type="term" value="C:cytosol"/>
    <property type="evidence" value="ECO:0007669"/>
    <property type="project" value="TreeGrafter"/>
</dbReference>
<dbReference type="EMBL" id="CAMPGE010005381">
    <property type="protein sequence ID" value="CAI2364233.1"/>
    <property type="molecule type" value="Genomic_DNA"/>
</dbReference>
<feature type="repeat" description="HEAT" evidence="2">
    <location>
        <begin position="196"/>
        <end position="231"/>
    </location>
</feature>
<dbReference type="PANTHER" id="PTHR10648">
    <property type="entry name" value="SERINE/THREONINE-PROTEIN PHOSPHATASE PP2A 65 KDA REGULATORY SUBUNIT"/>
    <property type="match status" value="1"/>
</dbReference>
<keyword evidence="5" id="KW-1185">Reference proteome</keyword>
<dbReference type="InterPro" id="IPR021133">
    <property type="entry name" value="HEAT_type_2"/>
</dbReference>
<dbReference type="SUPFAM" id="SSF48371">
    <property type="entry name" value="ARM repeat"/>
    <property type="match status" value="1"/>
</dbReference>
<dbReference type="InterPro" id="IPR011989">
    <property type="entry name" value="ARM-like"/>
</dbReference>
<dbReference type="Proteomes" id="UP001295684">
    <property type="component" value="Unassembled WGS sequence"/>
</dbReference>
<reference evidence="4" key="1">
    <citation type="submission" date="2023-07" db="EMBL/GenBank/DDBJ databases">
        <authorList>
            <consortium name="AG Swart"/>
            <person name="Singh M."/>
            <person name="Singh A."/>
            <person name="Seah K."/>
            <person name="Emmerich C."/>
        </authorList>
    </citation>
    <scope>NUCLEOTIDE SEQUENCE</scope>
    <source>
        <strain evidence="4">DP1</strain>
    </source>
</reference>
<evidence type="ECO:0000256" key="1">
    <source>
        <dbReference type="ARBA" id="ARBA00022737"/>
    </source>
</evidence>
<evidence type="ECO:0000256" key="2">
    <source>
        <dbReference type="PROSITE-ProRule" id="PRU00103"/>
    </source>
</evidence>
<gene>
    <name evidence="4" type="ORF">ECRASSUSDP1_LOCUS5576</name>
</gene>
<dbReference type="GO" id="GO:0000159">
    <property type="term" value="C:protein phosphatase type 2A complex"/>
    <property type="evidence" value="ECO:0007669"/>
    <property type="project" value="TreeGrafter"/>
</dbReference>
<feature type="repeat" description="HEAT" evidence="2">
    <location>
        <begin position="349"/>
        <end position="387"/>
    </location>
</feature>
<dbReference type="AlphaFoldDB" id="A0AAD1U927"/>
<dbReference type="Gene3D" id="1.25.10.10">
    <property type="entry name" value="Leucine-rich Repeat Variant"/>
    <property type="match status" value="1"/>
</dbReference>
<comment type="caution">
    <text evidence="4">The sequence shown here is derived from an EMBL/GenBank/DDBJ whole genome shotgun (WGS) entry which is preliminary data.</text>
</comment>